<dbReference type="Proteomes" id="UP000241808">
    <property type="component" value="Unassembled WGS sequence"/>
</dbReference>
<dbReference type="RefSeq" id="WP_108174645.1">
    <property type="nucleotide sequence ID" value="NZ_PZZL01000002.1"/>
</dbReference>
<dbReference type="AlphaFoldDB" id="A0A2T4ZFJ9"/>
<gene>
    <name evidence="2" type="ORF">C8P69_10269</name>
</gene>
<keyword evidence="3" id="KW-1185">Reference proteome</keyword>
<comment type="caution">
    <text evidence="2">The sequence shown here is derived from an EMBL/GenBank/DDBJ whole genome shotgun (WGS) entry which is preliminary data.</text>
</comment>
<proteinExistence type="predicted"/>
<protein>
    <submittedName>
        <fullName evidence="2">Uncharacterized protein (DUF2336 family)</fullName>
    </submittedName>
</protein>
<evidence type="ECO:0000256" key="1">
    <source>
        <dbReference type="SAM" id="MobiDB-lite"/>
    </source>
</evidence>
<evidence type="ECO:0000313" key="2">
    <source>
        <dbReference type="EMBL" id="PTM60687.1"/>
    </source>
</evidence>
<evidence type="ECO:0000313" key="3">
    <source>
        <dbReference type="Proteomes" id="UP000241808"/>
    </source>
</evidence>
<dbReference type="EMBL" id="PZZL01000002">
    <property type="protein sequence ID" value="PTM60687.1"/>
    <property type="molecule type" value="Genomic_DNA"/>
</dbReference>
<feature type="region of interest" description="Disordered" evidence="1">
    <location>
        <begin position="314"/>
        <end position="359"/>
    </location>
</feature>
<organism evidence="2 3">
    <name type="scientific">Phreatobacter oligotrophus</name>
    <dbReference type="NCBI Taxonomy" id="1122261"/>
    <lineage>
        <taxon>Bacteria</taxon>
        <taxon>Pseudomonadati</taxon>
        <taxon>Pseudomonadota</taxon>
        <taxon>Alphaproteobacteria</taxon>
        <taxon>Hyphomicrobiales</taxon>
        <taxon>Phreatobacteraceae</taxon>
        <taxon>Phreatobacter</taxon>
    </lineage>
</organism>
<reference evidence="2 3" key="1">
    <citation type="submission" date="2018-04" db="EMBL/GenBank/DDBJ databases">
        <title>Genomic Encyclopedia of Archaeal and Bacterial Type Strains, Phase II (KMG-II): from individual species to whole genera.</title>
        <authorList>
            <person name="Goeker M."/>
        </authorList>
    </citation>
    <scope>NUCLEOTIDE SEQUENCE [LARGE SCALE GENOMIC DNA]</scope>
    <source>
        <strain evidence="2 3">DSM 25521</strain>
    </source>
</reference>
<dbReference type="OrthoDB" id="8455292at2"/>
<sequence length="359" mass="37636">MSSPRLPSVQRLIGLARSNGVDVRPTLLRVIVDQFVAEAQHPAAEVTRFAELVVNLLPRASEADRAIVAEKLADHPQTPTVVARALAQDAGAIARPILARCRALSDDDLFLAVRSGDGEKALAVAEREDIGLAALVALEDMDDPAIRTALAARIGRSLPAPAPRRPKPADLGQRFLAAATAQRETMLAELALAGETLPPGLGPKSAGLDLETAALSRREGALAEALTRTFLFDTRTAAAVAGDPGGEPLVVCARALDLGREATMRMLLFAHEAIGTSVDRIYGLASLYQAIPRAAAVALVRSWQAAAVAETASRSGRHQPVMASDASDRVGARQAASVAARSMPRTPVARPGSLRLPKA</sequence>
<name>A0A2T4ZFJ9_9HYPH</name>
<accession>A0A2T4ZFJ9</accession>